<dbReference type="EMBL" id="BGPR01004436">
    <property type="protein sequence ID" value="GBM99636.1"/>
    <property type="molecule type" value="Genomic_DNA"/>
</dbReference>
<sequence length="113" mass="12923">MTKKSLKIINCEGLFRIRNSVKEEFDCFYIRCIAYLNLWGNSFGKTEQFAWVSLTKTNAVDWENAETSAEIINSSLLDVPDMKMMSCLTKLRLLKSICSQIGNSGSKKRLPEM</sequence>
<name>A0A4Y2KDG6_ARAVE</name>
<dbReference type="Proteomes" id="UP000499080">
    <property type="component" value="Unassembled WGS sequence"/>
</dbReference>
<gene>
    <name evidence="1" type="ORF">AVEN_169163_1</name>
</gene>
<dbReference type="AlphaFoldDB" id="A0A4Y2KDG6"/>
<evidence type="ECO:0000313" key="2">
    <source>
        <dbReference type="Proteomes" id="UP000499080"/>
    </source>
</evidence>
<evidence type="ECO:0000313" key="1">
    <source>
        <dbReference type="EMBL" id="GBM99636.1"/>
    </source>
</evidence>
<organism evidence="1 2">
    <name type="scientific">Araneus ventricosus</name>
    <name type="common">Orbweaver spider</name>
    <name type="synonym">Epeira ventricosa</name>
    <dbReference type="NCBI Taxonomy" id="182803"/>
    <lineage>
        <taxon>Eukaryota</taxon>
        <taxon>Metazoa</taxon>
        <taxon>Ecdysozoa</taxon>
        <taxon>Arthropoda</taxon>
        <taxon>Chelicerata</taxon>
        <taxon>Arachnida</taxon>
        <taxon>Araneae</taxon>
        <taxon>Araneomorphae</taxon>
        <taxon>Entelegynae</taxon>
        <taxon>Araneoidea</taxon>
        <taxon>Araneidae</taxon>
        <taxon>Araneus</taxon>
    </lineage>
</organism>
<comment type="caution">
    <text evidence="1">The sequence shown here is derived from an EMBL/GenBank/DDBJ whole genome shotgun (WGS) entry which is preliminary data.</text>
</comment>
<protein>
    <submittedName>
        <fullName evidence="1">Uncharacterized protein</fullName>
    </submittedName>
</protein>
<keyword evidence="2" id="KW-1185">Reference proteome</keyword>
<proteinExistence type="predicted"/>
<accession>A0A4Y2KDG6</accession>
<reference evidence="1 2" key="1">
    <citation type="journal article" date="2019" name="Sci. Rep.">
        <title>Orb-weaving spider Araneus ventricosus genome elucidates the spidroin gene catalogue.</title>
        <authorList>
            <person name="Kono N."/>
            <person name="Nakamura H."/>
            <person name="Ohtoshi R."/>
            <person name="Moran D.A.P."/>
            <person name="Shinohara A."/>
            <person name="Yoshida Y."/>
            <person name="Fujiwara M."/>
            <person name="Mori M."/>
            <person name="Tomita M."/>
            <person name="Arakawa K."/>
        </authorList>
    </citation>
    <scope>NUCLEOTIDE SEQUENCE [LARGE SCALE GENOMIC DNA]</scope>
</reference>